<feature type="chain" id="PRO_5043025458" evidence="1">
    <location>
        <begin position="19"/>
        <end position="137"/>
    </location>
</feature>
<dbReference type="Proteomes" id="UP001196530">
    <property type="component" value="Unassembled WGS sequence"/>
</dbReference>
<evidence type="ECO:0000256" key="1">
    <source>
        <dbReference type="SAM" id="SignalP"/>
    </source>
</evidence>
<name>A0AAN6I3V6_PICAN</name>
<sequence>MFNISLISVILIYSGIQTEEFENTFKRAMSLLEAVKGKASMSAVCAWAIKTLNHMRCLRMQKAANTLAQIGTDHGPRTVNEHRFLQFDHVGRGFNDDNIVSSPTGSLSGIKSSSMLDNEIDSYAFLNWFHPWLEEAF</sequence>
<protein>
    <submittedName>
        <fullName evidence="2">Uncharacterized protein</fullName>
    </submittedName>
</protein>
<dbReference type="AlphaFoldDB" id="A0AAN6I3V6"/>
<proteinExistence type="predicted"/>
<organism evidence="2 3">
    <name type="scientific">Pichia angusta</name>
    <name type="common">Yeast</name>
    <name type="synonym">Hansenula polymorpha</name>
    <dbReference type="NCBI Taxonomy" id="870730"/>
    <lineage>
        <taxon>Eukaryota</taxon>
        <taxon>Fungi</taxon>
        <taxon>Dikarya</taxon>
        <taxon>Ascomycota</taxon>
        <taxon>Saccharomycotina</taxon>
        <taxon>Pichiomycetes</taxon>
        <taxon>Pichiales</taxon>
        <taxon>Pichiaceae</taxon>
        <taxon>Ogataea</taxon>
    </lineage>
</organism>
<reference evidence="2" key="1">
    <citation type="journal article" date="2021" name="G3 (Bethesda)">
        <title>Genomic diversity, chromosomal rearrangements, and interspecies hybridization in the ogataea polymorpha species complex.</title>
        <authorList>
            <person name="Hanson S.J."/>
            <person name="Cinneide E.O."/>
            <person name="Salzberg L.I."/>
            <person name="Wolfe K.H."/>
            <person name="McGowan J."/>
            <person name="Fitzpatrick D.A."/>
            <person name="Matlin K."/>
        </authorList>
    </citation>
    <scope>NUCLEOTIDE SEQUENCE</scope>
    <source>
        <strain evidence="2">61-244</strain>
    </source>
</reference>
<gene>
    <name evidence="2" type="ORF">KL928_005410</name>
</gene>
<comment type="caution">
    <text evidence="2">The sequence shown here is derived from an EMBL/GenBank/DDBJ whole genome shotgun (WGS) entry which is preliminary data.</text>
</comment>
<dbReference type="RefSeq" id="XP_043057278.1">
    <property type="nucleotide sequence ID" value="XM_043206217.1"/>
</dbReference>
<accession>A0AAN6I3V6</accession>
<feature type="signal peptide" evidence="1">
    <location>
        <begin position="1"/>
        <end position="18"/>
    </location>
</feature>
<evidence type="ECO:0000313" key="2">
    <source>
        <dbReference type="EMBL" id="KAG7815698.1"/>
    </source>
</evidence>
<evidence type="ECO:0000313" key="3">
    <source>
        <dbReference type="Proteomes" id="UP001196530"/>
    </source>
</evidence>
<dbReference type="EMBL" id="JAHLUX010000017">
    <property type="protein sequence ID" value="KAG7815698.1"/>
    <property type="molecule type" value="Genomic_DNA"/>
</dbReference>
<keyword evidence="1" id="KW-0732">Signal</keyword>
<dbReference type="GeneID" id="66129461"/>